<feature type="domain" description="SbsA Ig-like" evidence="3">
    <location>
        <begin position="269"/>
        <end position="359"/>
    </location>
</feature>
<dbReference type="AlphaFoldDB" id="A0A9P2G884"/>
<dbReference type="EMBL" id="ACSJ01000007">
    <property type="protein sequence ID" value="EES91847.1"/>
    <property type="molecule type" value="Genomic_DNA"/>
</dbReference>
<evidence type="ECO:0000256" key="2">
    <source>
        <dbReference type="SAM" id="SignalP"/>
    </source>
</evidence>
<dbReference type="InterPro" id="IPR014755">
    <property type="entry name" value="Cu-Rt/internalin_Ig-like"/>
</dbReference>
<comment type="caution">
    <text evidence="4">The sequence shown here is derived from an EMBL/GenBank/DDBJ whole genome shotgun (WGS) entry which is preliminary data.</text>
</comment>
<dbReference type="Gene3D" id="2.60.40.1220">
    <property type="match status" value="2"/>
</dbReference>
<sequence length="1167" mass="130380">MSNNKTLKVFSSTAVAGMIAAAMMSSQAFAAVDAYSVKVGDQIYKYDRVQLEKSFLDSKAGDKAALYEDFTKKLGEAKGFYAFNDTKNGYVDYNSIEAKFLEAKNAGQKFDVNAFTESKDAKIVEVKAVKKAVVNKDGNVEYEEETTKGDPNAEVSIKSVEALSLKQIKVNFVKAINNDDKKDDIEDKDNYTIYNDEKNEIDQKIQKVELDQSGKFAIITMADTRSGDKFEVIKDTKNGIVNQEKYTIEFDENITGKEVKEDINFKDYSSPKVDKIEVIGEDSIKVKFTEPVRPHHFKDEVPYLDSDDIEINSGDISVNEIELTNNNTEATVKVGYTLKDNQKLKVRVKGSIEDYAGYGVISMIDDNVVVKKDKSLPTVKSFKNAKKNKVTLVFAQDIKFKDSDDKVKESGLDDFYHTNTTNKATKVELDGRELTIYFDKDAELPANGDTYINIKAGAIETLWNVQNDKIVSPVKRMVDESKLQIRSIEQDKDNGDQIIVKFSKEIDEKEAERTSNYTLKDAEGNKWSINNVKKDKDNNKKVIVTTSKNLDSGKYKLTIKDVEDTAGKAIEKVTKEFTATEKDARKSDDLSVNLYKSGTTEQKLVVDFDTEMKVEGKYSVKDLAKYTLIADNNVFGKNHDKNFVKVEDLYGVSSIKAIENNKKIQIDMPYKKNKDDSYKIEIKDGKAFVDGKEAKNLRLVVGKVADVDNNTNAVEISVPVEGAKPIKIKKESGEKLVRATATDKVEVVFNDGINFKKDDVRLFAIGEEYKGERTVEALTKAAKASDEVEEVKFSAQNERKNGRTRVTLTLDKHQEGSAYKEFDDNKDHVLGYDGKFNGKNLYVVTVADPKSDNDYDATIEGNLCEKVIDNIAPAIVDNSKRDERHRYLGNGKFGKTQNNEEAVEYYREKDSDTGRIVLTFEEPIAESSLSNNTFKLDSDKKFVSVEVESVKVNKDNPNQVVINVKGLNGIKDDGEFASGFDVKQNAPIADISEINRKQGNQVEGIKTQIGEFDNLAKYVVVVKVDKTALDESVKNANDKIKDAAKYTKESVEKVQAALKKVEAAKTQEEVNAVKAEIDTAVAGLKEVVDTADKSVVKFEITKRVASPAPGQDIVVIELKDVDASKYDVLINEQKAKFNIKNKKFGGIVNSTLKGEELNKAIKVVLKK</sequence>
<feature type="chain" id="PRO_5040351896" description="SbsA Ig-like domain-containing protein" evidence="2">
    <location>
        <begin position="31"/>
        <end position="1167"/>
    </location>
</feature>
<proteinExistence type="predicted"/>
<protein>
    <recommendedName>
        <fullName evidence="3">SbsA Ig-like domain-containing protein</fullName>
    </recommendedName>
</protein>
<dbReference type="RefSeq" id="WP_003377025.1">
    <property type="nucleotide sequence ID" value="NZ_ACSJ01000007.1"/>
</dbReference>
<dbReference type="Pfam" id="PF13205">
    <property type="entry name" value="Big_5"/>
    <property type="match status" value="1"/>
</dbReference>
<dbReference type="GeneID" id="66318116"/>
<dbReference type="Gene3D" id="1.20.1270.90">
    <property type="entry name" value="AF1782-like"/>
    <property type="match status" value="1"/>
</dbReference>
<feature type="signal peptide" evidence="2">
    <location>
        <begin position="1"/>
        <end position="30"/>
    </location>
</feature>
<reference evidence="4 5" key="1">
    <citation type="submission" date="2009-10" db="EMBL/GenBank/DDBJ databases">
        <authorList>
            <person name="Shrivastava S."/>
            <person name="Brinkac L.B."/>
            <person name="Brown J.L."/>
            <person name="Bruce D.B."/>
            <person name="Detter C."/>
            <person name="Green L.D."/>
            <person name="Munk C.A."/>
            <person name="Rogers Y.C."/>
            <person name="Tapia R."/>
            <person name="Saunders E.S."/>
            <person name="Sims D.R."/>
            <person name="Smith L.A."/>
            <person name="Smith T.J."/>
            <person name="Sutton G."/>
            <person name="Brettin T."/>
        </authorList>
    </citation>
    <scope>NUCLEOTIDE SEQUENCE [LARGE SCALE GENOMIC DNA]</scope>
    <source>
        <strain evidence="5">D str. 1873</strain>
    </source>
</reference>
<name>A0A9P2G884_CLOBO</name>
<evidence type="ECO:0000313" key="5">
    <source>
        <dbReference type="Proteomes" id="UP000006160"/>
    </source>
</evidence>
<evidence type="ECO:0000313" key="4">
    <source>
        <dbReference type="EMBL" id="EES91847.1"/>
    </source>
</evidence>
<evidence type="ECO:0000256" key="1">
    <source>
        <dbReference type="ARBA" id="ARBA00022729"/>
    </source>
</evidence>
<dbReference type="InterPro" id="IPR032812">
    <property type="entry name" value="SbsA_Ig"/>
</dbReference>
<evidence type="ECO:0000259" key="3">
    <source>
        <dbReference type="Pfam" id="PF13205"/>
    </source>
</evidence>
<keyword evidence="1 2" id="KW-0732">Signal</keyword>
<organism evidence="4 5">
    <name type="scientific">Clostridium botulinum D str. 1873</name>
    <dbReference type="NCBI Taxonomy" id="592027"/>
    <lineage>
        <taxon>Bacteria</taxon>
        <taxon>Bacillati</taxon>
        <taxon>Bacillota</taxon>
        <taxon>Clostridia</taxon>
        <taxon>Eubacteriales</taxon>
        <taxon>Clostridiaceae</taxon>
        <taxon>Clostridium</taxon>
    </lineage>
</organism>
<dbReference type="Proteomes" id="UP000006160">
    <property type="component" value="Unassembled WGS sequence"/>
</dbReference>
<accession>A0A9P2G884</accession>
<gene>
    <name evidence="4" type="ORF">CLG_B1553</name>
</gene>